<gene>
    <name evidence="1" type="ORF">L6164_009069</name>
</gene>
<evidence type="ECO:0000313" key="1">
    <source>
        <dbReference type="EMBL" id="KAI4348334.1"/>
    </source>
</evidence>
<reference evidence="1 2" key="1">
    <citation type="journal article" date="2022" name="DNA Res.">
        <title>Chromosomal-level genome assembly of the orchid tree Bauhinia variegata (Leguminosae; Cercidoideae) supports the allotetraploid origin hypothesis of Bauhinia.</title>
        <authorList>
            <person name="Zhong Y."/>
            <person name="Chen Y."/>
            <person name="Zheng D."/>
            <person name="Pang J."/>
            <person name="Liu Y."/>
            <person name="Luo S."/>
            <person name="Meng S."/>
            <person name="Qian L."/>
            <person name="Wei D."/>
            <person name="Dai S."/>
            <person name="Zhou R."/>
        </authorList>
    </citation>
    <scope>NUCLEOTIDE SEQUENCE [LARGE SCALE GENOMIC DNA]</scope>
    <source>
        <strain evidence="1">BV-YZ2020</strain>
    </source>
</reference>
<protein>
    <submittedName>
        <fullName evidence="1">Uncharacterized protein</fullName>
    </submittedName>
</protein>
<evidence type="ECO:0000313" key="2">
    <source>
        <dbReference type="Proteomes" id="UP000828941"/>
    </source>
</evidence>
<comment type="caution">
    <text evidence="1">The sequence shown here is derived from an EMBL/GenBank/DDBJ whole genome shotgun (WGS) entry which is preliminary data.</text>
</comment>
<sequence length="383" mass="43415">MKLFQWVHQKFWQNTSDPFKDFTFGNPCTCLTVQSTLDDQYPHTRPSFSSINQSRSSKAHRQESRASYSGFEDKRDEGKFQEETSEVISELFQGFLTIGTLGAETVTNEPATPTFATPFENVTERNAEVTENDLKFISHELETFLQAENTEERFCESSGRNSHVSTITLSGKQTDGAEDEDYGSTSICPLQGYLFGSSIEIPETVSEKRKERASLAELFHRTKITNQVSMETRDSREIEERQFNQTHKSAMHIIRRMFKKVQASSKSCTAYGGDGVDSASTNKKLHKVLSMFHRKVHPENCVNAKDLIKSQKGKIKSGPHDCYPGNDTGDPTYPNKRLPPESISRKGSQHSKTKRNPTQHGFNCNSSCGNREQWIKTDTECKY</sequence>
<name>A0ACB9PK19_BAUVA</name>
<keyword evidence="2" id="KW-1185">Reference proteome</keyword>
<organism evidence="1 2">
    <name type="scientific">Bauhinia variegata</name>
    <name type="common">Purple orchid tree</name>
    <name type="synonym">Phanera variegata</name>
    <dbReference type="NCBI Taxonomy" id="167791"/>
    <lineage>
        <taxon>Eukaryota</taxon>
        <taxon>Viridiplantae</taxon>
        <taxon>Streptophyta</taxon>
        <taxon>Embryophyta</taxon>
        <taxon>Tracheophyta</taxon>
        <taxon>Spermatophyta</taxon>
        <taxon>Magnoliopsida</taxon>
        <taxon>eudicotyledons</taxon>
        <taxon>Gunneridae</taxon>
        <taxon>Pentapetalae</taxon>
        <taxon>rosids</taxon>
        <taxon>fabids</taxon>
        <taxon>Fabales</taxon>
        <taxon>Fabaceae</taxon>
        <taxon>Cercidoideae</taxon>
        <taxon>Cercideae</taxon>
        <taxon>Bauhiniinae</taxon>
        <taxon>Bauhinia</taxon>
    </lineage>
</organism>
<dbReference type="Proteomes" id="UP000828941">
    <property type="component" value="Chromosome 4"/>
</dbReference>
<proteinExistence type="predicted"/>
<dbReference type="EMBL" id="CM039429">
    <property type="protein sequence ID" value="KAI4348334.1"/>
    <property type="molecule type" value="Genomic_DNA"/>
</dbReference>
<accession>A0ACB9PK19</accession>